<keyword evidence="2" id="KW-1185">Reference proteome</keyword>
<gene>
    <name evidence="1" type="ORF">OEZ49_10845</name>
</gene>
<organism evidence="1 2">
    <name type="scientific">Ruegeria marisflavi</name>
    <dbReference type="NCBI Taxonomy" id="2984152"/>
    <lineage>
        <taxon>Bacteria</taxon>
        <taxon>Pseudomonadati</taxon>
        <taxon>Pseudomonadota</taxon>
        <taxon>Alphaproteobacteria</taxon>
        <taxon>Rhodobacterales</taxon>
        <taxon>Roseobacteraceae</taxon>
        <taxon>Ruegeria</taxon>
    </lineage>
</organism>
<dbReference type="EMBL" id="JAOVQN010000009">
    <property type="protein sequence ID" value="MCU9838264.1"/>
    <property type="molecule type" value="Genomic_DNA"/>
</dbReference>
<reference evidence="1 2" key="1">
    <citation type="submission" date="2022-10" db="EMBL/GenBank/DDBJ databases">
        <title>Ruegeria sp. nov., isolated from ocean surface water.</title>
        <authorList>
            <person name="He W."/>
            <person name="Wang L."/>
            <person name="Zhang D.-F."/>
        </authorList>
    </citation>
    <scope>NUCLEOTIDE SEQUENCE [LARGE SCALE GENOMIC DNA]</scope>
    <source>
        <strain evidence="1 2">WL0004</strain>
    </source>
</reference>
<accession>A0ABT2WQS2</accession>
<comment type="caution">
    <text evidence="1">The sequence shown here is derived from an EMBL/GenBank/DDBJ whole genome shotgun (WGS) entry which is preliminary data.</text>
</comment>
<protein>
    <submittedName>
        <fullName evidence="1">Uncharacterized protein</fullName>
    </submittedName>
</protein>
<dbReference type="Proteomes" id="UP001321014">
    <property type="component" value="Unassembled WGS sequence"/>
</dbReference>
<evidence type="ECO:0000313" key="1">
    <source>
        <dbReference type="EMBL" id="MCU9838264.1"/>
    </source>
</evidence>
<evidence type="ECO:0000313" key="2">
    <source>
        <dbReference type="Proteomes" id="UP001321014"/>
    </source>
</evidence>
<sequence>MLMGIGRISESNVEQDQEHFQQTLAVLINQGFLLLNPKFRTIHAMAEETAGLSAPIADLSALERDIRAGKRWMLPICLRFQDRWDGS</sequence>
<name>A0ABT2WQS2_9RHOB</name>
<dbReference type="RefSeq" id="WP_263388312.1">
    <property type="nucleotide sequence ID" value="NZ_JAOVQN010000009.1"/>
</dbReference>
<proteinExistence type="predicted"/>